<feature type="compositionally biased region" description="Basic and acidic residues" evidence="6">
    <location>
        <begin position="404"/>
        <end position="416"/>
    </location>
</feature>
<dbReference type="NCBIfam" id="TIGR00607">
    <property type="entry name" value="rad52"/>
    <property type="match status" value="1"/>
</dbReference>
<keyword evidence="2" id="KW-0227">DNA damage</keyword>
<reference evidence="7 8" key="1">
    <citation type="submission" date="2017-10" db="EMBL/GenBank/DDBJ databases">
        <title>Comparative genomics in systemic dimorphic fungi from Ajellomycetaceae.</title>
        <authorList>
            <person name="Munoz J.F."/>
            <person name="Mcewen J.G."/>
            <person name="Clay O.K."/>
            <person name="Cuomo C.A."/>
        </authorList>
    </citation>
    <scope>NUCLEOTIDE SEQUENCE [LARGE SCALE GENOMIC DNA]</scope>
    <source>
        <strain evidence="7 8">UAMH130</strain>
    </source>
</reference>
<dbReference type="Proteomes" id="UP000224080">
    <property type="component" value="Unassembled WGS sequence"/>
</dbReference>
<sequence>MPAPESVGDQHRPRPAGMTPTNFGNAVTKNPFETSEHRLNQYTAQEIATLQSRLEKRLGPEYISSRQGPGGQRVHYLAAEKCINLANEVFGFNGWSSSIQNIEVDYVDENPNTGKISLGVTVIVRVTLRDGAFHEDLGYGHCENSKSKALAFEKAKKEGTTDALKRALRTFGNVLGNCVYDKEYLSRVTKVKAAPTKWDVGDLHRDASHTVVKKEPNPIPNGISNPPNPASTGLPPRLHKVPSGKADESLPLDLEGEFGSDLFDEADFAESHSEHPDEVVIDQQPEPPQQNLQQAYSISHELQNNRPGAPTRHMNQAVTPSKPENSWPTGAPIRVQPDLPPISGERLNRPLPPQLSSNHPLPANLKTPTAPRPQQLLQSTSNPVPPQPPKQTANLPPPLPCDQLKPKSELIPKDNSKVSPSRAPSPFNSQIPEDKRPQDPVGGFYSARAADKLRSNPYEAPKSAPAFDPRFDSPSIRKTAGINHNASAPVIRTVIGINPPRFTNDTPGSIPSASQVQYANLTKTNVPDSTKRGPVPRPVGGSGNGFVPPAARSPMTTSSYRPPTRMTRSNAAQVSALSNTMTAPAQAQNANGKRPPLTDVTNGQGSEDSANDPTKKTRVDNVENISNTTTQQQQQQQQQQQRQ</sequence>
<dbReference type="GO" id="GO:0006312">
    <property type="term" value="P:mitotic recombination"/>
    <property type="evidence" value="ECO:0007669"/>
    <property type="project" value="TreeGrafter"/>
</dbReference>
<evidence type="ECO:0000256" key="2">
    <source>
        <dbReference type="ARBA" id="ARBA00022763"/>
    </source>
</evidence>
<proteinExistence type="inferred from homology"/>
<feature type="region of interest" description="Disordered" evidence="6">
    <location>
        <begin position="210"/>
        <end position="255"/>
    </location>
</feature>
<comment type="caution">
    <text evidence="7">The sequence shown here is derived from an EMBL/GenBank/DDBJ whole genome shotgun (WGS) entry which is preliminary data.</text>
</comment>
<dbReference type="GO" id="GO:0003697">
    <property type="term" value="F:single-stranded DNA binding"/>
    <property type="evidence" value="ECO:0007669"/>
    <property type="project" value="UniProtKB-ARBA"/>
</dbReference>
<dbReference type="InterPro" id="IPR007232">
    <property type="entry name" value="Rad52_Rad59_Rad22"/>
</dbReference>
<dbReference type="STRING" id="2060905.A0A2B7XFI8"/>
<feature type="compositionally biased region" description="Polar residues" evidence="6">
    <location>
        <begin position="313"/>
        <end position="328"/>
    </location>
</feature>
<feature type="region of interest" description="Disordered" evidence="6">
    <location>
        <begin position="1"/>
        <end position="29"/>
    </location>
</feature>
<evidence type="ECO:0000256" key="4">
    <source>
        <dbReference type="ARBA" id="ARBA00023204"/>
    </source>
</evidence>
<feature type="compositionally biased region" description="Polar residues" evidence="6">
    <location>
        <begin position="599"/>
        <end position="612"/>
    </location>
</feature>
<feature type="compositionally biased region" description="Pro residues" evidence="6">
    <location>
        <begin position="383"/>
        <end position="400"/>
    </location>
</feature>
<feature type="compositionally biased region" description="Low complexity" evidence="6">
    <location>
        <begin position="631"/>
        <end position="643"/>
    </location>
</feature>
<evidence type="ECO:0000313" key="8">
    <source>
        <dbReference type="Proteomes" id="UP000224080"/>
    </source>
</evidence>
<dbReference type="PANTHER" id="PTHR12132:SF1">
    <property type="entry name" value="DNA REPAIR PROTEIN RAD52 HOMOLOG"/>
    <property type="match status" value="1"/>
</dbReference>
<evidence type="ECO:0000256" key="3">
    <source>
        <dbReference type="ARBA" id="ARBA00023172"/>
    </source>
</evidence>
<keyword evidence="4" id="KW-0234">DNA repair</keyword>
<keyword evidence="8" id="KW-1185">Reference proteome</keyword>
<dbReference type="GO" id="GO:0005634">
    <property type="term" value="C:nucleus"/>
    <property type="evidence" value="ECO:0007669"/>
    <property type="project" value="InterPro"/>
</dbReference>
<dbReference type="InterPro" id="IPR042525">
    <property type="entry name" value="Rad52_Rad59_Rad22_sf"/>
</dbReference>
<organism evidence="7 8">
    <name type="scientific">Blastomyces parvus</name>
    <dbReference type="NCBI Taxonomy" id="2060905"/>
    <lineage>
        <taxon>Eukaryota</taxon>
        <taxon>Fungi</taxon>
        <taxon>Dikarya</taxon>
        <taxon>Ascomycota</taxon>
        <taxon>Pezizomycotina</taxon>
        <taxon>Eurotiomycetes</taxon>
        <taxon>Eurotiomycetidae</taxon>
        <taxon>Onygenales</taxon>
        <taxon>Ajellomycetaceae</taxon>
        <taxon>Blastomyces</taxon>
    </lineage>
</organism>
<evidence type="ECO:0000313" key="7">
    <source>
        <dbReference type="EMBL" id="PGH07896.1"/>
    </source>
</evidence>
<accession>A0A2B7XFI8</accession>
<dbReference type="SUPFAM" id="SSF54768">
    <property type="entry name" value="dsRNA-binding domain-like"/>
    <property type="match status" value="1"/>
</dbReference>
<dbReference type="Pfam" id="PF04098">
    <property type="entry name" value="Rad52_Rad22"/>
    <property type="match status" value="1"/>
</dbReference>
<dbReference type="GO" id="GO:0045002">
    <property type="term" value="P:double-strand break repair via single-strand annealing"/>
    <property type="evidence" value="ECO:0007669"/>
    <property type="project" value="InterPro"/>
</dbReference>
<protein>
    <recommendedName>
        <fullName evidence="5">RAD52 homolog</fullName>
    </recommendedName>
</protein>
<name>A0A2B7XFI8_9EURO</name>
<dbReference type="Gene3D" id="3.30.390.80">
    <property type="entry name" value="DNA repair protein Rad52/59/22"/>
    <property type="match status" value="1"/>
</dbReference>
<dbReference type="FunFam" id="3.30.390.80:FF:000001">
    <property type="entry name" value="DNA repair protein RAD52 homolog"/>
    <property type="match status" value="1"/>
</dbReference>
<comment type="similarity">
    <text evidence="1">Belongs to the RAD52 family.</text>
</comment>
<feature type="region of interest" description="Disordered" evidence="6">
    <location>
        <begin position="303"/>
        <end position="643"/>
    </location>
</feature>
<evidence type="ECO:0000256" key="5">
    <source>
        <dbReference type="ARBA" id="ARBA00077224"/>
    </source>
</evidence>
<dbReference type="InterPro" id="IPR004585">
    <property type="entry name" value="DNA_recomb/repair_Rad52"/>
</dbReference>
<dbReference type="EMBL" id="PDNC01000012">
    <property type="protein sequence ID" value="PGH07896.1"/>
    <property type="molecule type" value="Genomic_DNA"/>
</dbReference>
<evidence type="ECO:0000256" key="6">
    <source>
        <dbReference type="SAM" id="MobiDB-lite"/>
    </source>
</evidence>
<keyword evidence="3" id="KW-0233">DNA recombination</keyword>
<dbReference type="GO" id="GO:0000730">
    <property type="term" value="P:DNA recombinase assembly"/>
    <property type="evidence" value="ECO:0007669"/>
    <property type="project" value="InterPro"/>
</dbReference>
<dbReference type="AlphaFoldDB" id="A0A2B7XFI8"/>
<feature type="compositionally biased region" description="Polar residues" evidence="6">
    <location>
        <begin position="554"/>
        <end position="591"/>
    </location>
</feature>
<dbReference type="OrthoDB" id="206565at2759"/>
<dbReference type="InterPro" id="IPR041247">
    <property type="entry name" value="Rad52_fam"/>
</dbReference>
<dbReference type="PANTHER" id="PTHR12132">
    <property type="entry name" value="DNA REPAIR AND RECOMBINATION PROTEIN RAD52, RAD59"/>
    <property type="match status" value="1"/>
</dbReference>
<evidence type="ECO:0000256" key="1">
    <source>
        <dbReference type="ARBA" id="ARBA00006638"/>
    </source>
</evidence>
<feature type="compositionally biased region" description="Polar residues" evidence="6">
    <location>
        <begin position="19"/>
        <end position="29"/>
    </location>
</feature>
<feature type="compositionally biased region" description="Polar residues" evidence="6">
    <location>
        <begin position="501"/>
        <end position="528"/>
    </location>
</feature>
<gene>
    <name evidence="7" type="ORF">GX51_01606</name>
</gene>